<evidence type="ECO:0000313" key="2">
    <source>
        <dbReference type="Proteomes" id="UP000555407"/>
    </source>
</evidence>
<evidence type="ECO:0000313" key="1">
    <source>
        <dbReference type="EMBL" id="NIK57794.1"/>
    </source>
</evidence>
<dbReference type="RefSeq" id="WP_167208133.1">
    <property type="nucleotide sequence ID" value="NZ_JAASRO010000001.1"/>
</dbReference>
<evidence type="ECO:0008006" key="3">
    <source>
        <dbReference type="Google" id="ProtNLM"/>
    </source>
</evidence>
<protein>
    <recommendedName>
        <fullName evidence="3">DUF1990 family protein</fullName>
    </recommendedName>
</protein>
<gene>
    <name evidence="1" type="ORF">BJY22_003511</name>
</gene>
<name>A0A7X5VB68_9ACTN</name>
<dbReference type="EMBL" id="JAASRO010000001">
    <property type="protein sequence ID" value="NIK57794.1"/>
    <property type="molecule type" value="Genomic_DNA"/>
</dbReference>
<sequence length="254" mass="28337">MTTGNDEQPAAANRDAANWAKTVSRLKVSQVPEGALNLNVDGRQLTSPIQGFGKMWQKTYLLRLPAERIGPTELIATWRRQFAEFWPTGNHFYAPLTGIEPGDVALLNLRMPGGTKLSTGVMVLYADEESFTLMTPQGHMFAGWITFSAVRQDDETVVQTQVLMRASDPVFELALTMGGHGQEDRFWSQTLGNLAAHFGHPEAVVETKVVCVDKRRQWSRWRNIWHSSAIRSAICLLEAPVRGARGLTHRKQPA</sequence>
<accession>A0A7X5VB68</accession>
<proteinExistence type="predicted"/>
<comment type="caution">
    <text evidence="1">The sequence shown here is derived from an EMBL/GenBank/DDBJ whole genome shotgun (WGS) entry which is preliminary data.</text>
</comment>
<dbReference type="Proteomes" id="UP000555407">
    <property type="component" value="Unassembled WGS sequence"/>
</dbReference>
<reference evidence="1 2" key="1">
    <citation type="submission" date="2020-03" db="EMBL/GenBank/DDBJ databases">
        <title>Sequencing the genomes of 1000 actinobacteria strains.</title>
        <authorList>
            <person name="Klenk H.-P."/>
        </authorList>
    </citation>
    <scope>NUCLEOTIDE SEQUENCE [LARGE SCALE GENOMIC DNA]</scope>
    <source>
        <strain evidence="1 2">DSM 45490</strain>
    </source>
</reference>
<organism evidence="1 2">
    <name type="scientific">Kribbella shirazensis</name>
    <dbReference type="NCBI Taxonomy" id="1105143"/>
    <lineage>
        <taxon>Bacteria</taxon>
        <taxon>Bacillati</taxon>
        <taxon>Actinomycetota</taxon>
        <taxon>Actinomycetes</taxon>
        <taxon>Propionibacteriales</taxon>
        <taxon>Kribbellaceae</taxon>
        <taxon>Kribbella</taxon>
    </lineage>
</organism>
<dbReference type="AlphaFoldDB" id="A0A7X5VB68"/>
<keyword evidence="2" id="KW-1185">Reference proteome</keyword>